<dbReference type="GO" id="GO:0015562">
    <property type="term" value="F:efflux transmembrane transporter activity"/>
    <property type="evidence" value="ECO:0007669"/>
    <property type="project" value="TreeGrafter"/>
</dbReference>
<name>A0A0W0ZJ82_9GAMM</name>
<dbReference type="InterPro" id="IPR058624">
    <property type="entry name" value="MdtA-like_HH"/>
</dbReference>
<dbReference type="GO" id="GO:1990281">
    <property type="term" value="C:efflux pump complex"/>
    <property type="evidence" value="ECO:0007669"/>
    <property type="project" value="TreeGrafter"/>
</dbReference>
<dbReference type="Pfam" id="PF25917">
    <property type="entry name" value="BSH_RND"/>
    <property type="match status" value="1"/>
</dbReference>
<evidence type="ECO:0000259" key="4">
    <source>
        <dbReference type="Pfam" id="PF25917"/>
    </source>
</evidence>
<dbReference type="Pfam" id="PF25876">
    <property type="entry name" value="HH_MFP_RND"/>
    <property type="match status" value="1"/>
</dbReference>
<evidence type="ECO:0000256" key="1">
    <source>
        <dbReference type="ARBA" id="ARBA00009477"/>
    </source>
</evidence>
<dbReference type="PANTHER" id="PTHR30469">
    <property type="entry name" value="MULTIDRUG RESISTANCE PROTEIN MDTA"/>
    <property type="match status" value="1"/>
</dbReference>
<keyword evidence="7" id="KW-1185">Reference proteome</keyword>
<evidence type="ECO:0000313" key="7">
    <source>
        <dbReference type="Proteomes" id="UP000054926"/>
    </source>
</evidence>
<feature type="domain" description="Multidrug resistance protein MdtA-like barrel-sandwich hybrid" evidence="4">
    <location>
        <begin position="47"/>
        <end position="179"/>
    </location>
</feature>
<dbReference type="RefSeq" id="WP_058510986.1">
    <property type="nucleotide sequence ID" value="NZ_DAIOMV010000019.1"/>
</dbReference>
<keyword evidence="2" id="KW-0472">Membrane</keyword>
<dbReference type="STRING" id="947033.Lste_2186"/>
<gene>
    <name evidence="6" type="ORF">Lste_2186</name>
</gene>
<dbReference type="PATRIC" id="fig|947033.5.peg.2316"/>
<keyword evidence="2" id="KW-0812">Transmembrane</keyword>
<protein>
    <submittedName>
        <fullName evidence="6">HlyD family secretion protein</fullName>
    </submittedName>
</protein>
<dbReference type="SUPFAM" id="SSF111369">
    <property type="entry name" value="HlyD-like secretion proteins"/>
    <property type="match status" value="1"/>
</dbReference>
<dbReference type="Gene3D" id="1.10.287.470">
    <property type="entry name" value="Helix hairpin bin"/>
    <property type="match status" value="1"/>
</dbReference>
<comment type="similarity">
    <text evidence="1">Belongs to the membrane fusion protein (MFP) (TC 8.A.1) family.</text>
</comment>
<dbReference type="OrthoDB" id="8558741at2"/>
<dbReference type="AlphaFoldDB" id="A0A0W0ZJ82"/>
<evidence type="ECO:0000259" key="5">
    <source>
        <dbReference type="Pfam" id="PF25954"/>
    </source>
</evidence>
<proteinExistence type="inferred from homology"/>
<feature type="domain" description="CusB-like beta-barrel" evidence="5">
    <location>
        <begin position="191"/>
        <end position="277"/>
    </location>
</feature>
<dbReference type="Pfam" id="PF25954">
    <property type="entry name" value="Beta-barrel_RND_2"/>
    <property type="match status" value="1"/>
</dbReference>
<dbReference type="InterPro" id="IPR058792">
    <property type="entry name" value="Beta-barrel_RND_2"/>
</dbReference>
<dbReference type="Gene3D" id="2.40.30.170">
    <property type="match status" value="1"/>
</dbReference>
<evidence type="ECO:0000313" key="6">
    <source>
        <dbReference type="EMBL" id="KTD69028.1"/>
    </source>
</evidence>
<dbReference type="InterPro" id="IPR058625">
    <property type="entry name" value="MdtA-like_BSH"/>
</dbReference>
<dbReference type="Proteomes" id="UP000054926">
    <property type="component" value="Unassembled WGS sequence"/>
</dbReference>
<dbReference type="Gene3D" id="2.40.50.100">
    <property type="match status" value="1"/>
</dbReference>
<dbReference type="EMBL" id="LNYY01000019">
    <property type="protein sequence ID" value="KTD69028.1"/>
    <property type="molecule type" value="Genomic_DNA"/>
</dbReference>
<feature type="transmembrane region" description="Helical" evidence="2">
    <location>
        <begin position="9"/>
        <end position="28"/>
    </location>
</feature>
<dbReference type="InterPro" id="IPR006143">
    <property type="entry name" value="RND_pump_MFP"/>
</dbReference>
<evidence type="ECO:0000256" key="2">
    <source>
        <dbReference type="SAM" id="Phobius"/>
    </source>
</evidence>
<comment type="caution">
    <text evidence="6">The sequence shown here is derived from an EMBL/GenBank/DDBJ whole genome shotgun (WGS) entry which is preliminary data.</text>
</comment>
<keyword evidence="2" id="KW-1133">Transmembrane helix</keyword>
<dbReference type="NCBIfam" id="TIGR01730">
    <property type="entry name" value="RND_mfp"/>
    <property type="match status" value="1"/>
</dbReference>
<feature type="domain" description="Multidrug resistance protein MdtA-like alpha-helical hairpin" evidence="3">
    <location>
        <begin position="88"/>
        <end position="153"/>
    </location>
</feature>
<organism evidence="6 7">
    <name type="scientific">Legionella steelei</name>
    <dbReference type="NCBI Taxonomy" id="947033"/>
    <lineage>
        <taxon>Bacteria</taxon>
        <taxon>Pseudomonadati</taxon>
        <taxon>Pseudomonadota</taxon>
        <taxon>Gammaproteobacteria</taxon>
        <taxon>Legionellales</taxon>
        <taxon>Legionellaceae</taxon>
        <taxon>Legionella</taxon>
    </lineage>
</organism>
<sequence length="293" mass="32927">MDISKKKSFITLILALILGSGIAIYWFLRPQTNSELLTIYGNIDIRQVEAAFYVSGRIHRLWVQEGDRIHKGQLLAELDPVRFQDAVAKNKGQVAAQEATLKNAKITLARNQTLVKSQAVSKQNLDDSDAAHRIAHHTLQANRAALALAQQDLIDSKLYAPKDGVIQDRILEPGDMVTPQTPVYTLALDNPVWVRAYLPEKELGKIQLGMKAWIQSDSFPEQRFPGWVGFISPVAEFTPKTVQTTELRTQLVYQVRVYACNPDYRLRLGMPVTVEIAFKNNLPQPLGKNPCRT</sequence>
<reference evidence="6 7" key="1">
    <citation type="submission" date="2015-11" db="EMBL/GenBank/DDBJ databases">
        <title>Genomic analysis of 38 Legionella species identifies large and diverse effector repertoires.</title>
        <authorList>
            <person name="Burstein D."/>
            <person name="Amaro F."/>
            <person name="Zusman T."/>
            <person name="Lifshitz Z."/>
            <person name="Cohen O."/>
            <person name="Gilbert J.A."/>
            <person name="Pupko T."/>
            <person name="Shuman H.A."/>
            <person name="Segal G."/>
        </authorList>
    </citation>
    <scope>NUCLEOTIDE SEQUENCE [LARGE SCALE GENOMIC DNA]</scope>
    <source>
        <strain evidence="6 7">IMVS3376</strain>
    </source>
</reference>
<evidence type="ECO:0000259" key="3">
    <source>
        <dbReference type="Pfam" id="PF25876"/>
    </source>
</evidence>
<accession>A0A0W0ZJ82</accession>